<evidence type="ECO:0000256" key="6">
    <source>
        <dbReference type="SAM" id="SignalP"/>
    </source>
</evidence>
<gene>
    <name evidence="8" type="ORF">M9458_050778</name>
</gene>
<keyword evidence="3" id="KW-0675">Receptor</keyword>
<dbReference type="EMBL" id="JAMKFB020000064">
    <property type="protein sequence ID" value="KAL0153929.1"/>
    <property type="molecule type" value="Genomic_DNA"/>
</dbReference>
<sequence>MMFVCSLWFFLLFSGDASGEGIAPLSSSKLVTNGDSITLTCNYNGSYRSDSLLWYRQYSSSKPEFLFLVSESNLEQPADPPIPGVSAKINEEKNRVDLEISSASVSDSAMYYCALQPTVTGNTKTLYKIKGKTSKRTT</sequence>
<keyword evidence="4" id="KW-0393">Immunoglobulin domain</keyword>
<dbReference type="PANTHER" id="PTHR19367">
    <property type="entry name" value="T-CELL RECEPTOR ALPHA CHAIN V REGION"/>
    <property type="match status" value="1"/>
</dbReference>
<dbReference type="Gene3D" id="2.60.40.10">
    <property type="entry name" value="Immunoglobulins"/>
    <property type="match status" value="1"/>
</dbReference>
<evidence type="ECO:0000313" key="9">
    <source>
        <dbReference type="Proteomes" id="UP001529510"/>
    </source>
</evidence>
<keyword evidence="5" id="KW-0391">Immunity</keyword>
<dbReference type="InterPro" id="IPR003599">
    <property type="entry name" value="Ig_sub"/>
</dbReference>
<dbReference type="SUPFAM" id="SSF48726">
    <property type="entry name" value="Immunoglobulin"/>
    <property type="match status" value="1"/>
</dbReference>
<protein>
    <recommendedName>
        <fullName evidence="7">Ig-like domain-containing protein</fullName>
    </recommendedName>
</protein>
<dbReference type="PANTHER" id="PTHR19367:SF18">
    <property type="entry name" value="T CELL RECEPTOR ALPHA VARIABLE 16"/>
    <property type="match status" value="1"/>
</dbReference>
<dbReference type="InterPro" id="IPR013106">
    <property type="entry name" value="Ig_V-set"/>
</dbReference>
<evidence type="ECO:0000256" key="1">
    <source>
        <dbReference type="ARBA" id="ARBA00022729"/>
    </source>
</evidence>
<comment type="caution">
    <text evidence="8">The sequence shown here is derived from an EMBL/GenBank/DDBJ whole genome shotgun (WGS) entry which is preliminary data.</text>
</comment>
<dbReference type="InterPro" id="IPR007110">
    <property type="entry name" value="Ig-like_dom"/>
</dbReference>
<organism evidence="8 9">
    <name type="scientific">Cirrhinus mrigala</name>
    <name type="common">Mrigala</name>
    <dbReference type="NCBI Taxonomy" id="683832"/>
    <lineage>
        <taxon>Eukaryota</taxon>
        <taxon>Metazoa</taxon>
        <taxon>Chordata</taxon>
        <taxon>Craniata</taxon>
        <taxon>Vertebrata</taxon>
        <taxon>Euteleostomi</taxon>
        <taxon>Actinopterygii</taxon>
        <taxon>Neopterygii</taxon>
        <taxon>Teleostei</taxon>
        <taxon>Ostariophysi</taxon>
        <taxon>Cypriniformes</taxon>
        <taxon>Cyprinidae</taxon>
        <taxon>Labeoninae</taxon>
        <taxon>Labeonini</taxon>
        <taxon>Cirrhinus</taxon>
    </lineage>
</organism>
<keyword evidence="1 6" id="KW-0732">Signal</keyword>
<evidence type="ECO:0000256" key="5">
    <source>
        <dbReference type="ARBA" id="ARBA00043266"/>
    </source>
</evidence>
<dbReference type="SMART" id="SM00406">
    <property type="entry name" value="IGv"/>
    <property type="match status" value="1"/>
</dbReference>
<evidence type="ECO:0000259" key="7">
    <source>
        <dbReference type="PROSITE" id="PS50835"/>
    </source>
</evidence>
<evidence type="ECO:0000256" key="2">
    <source>
        <dbReference type="ARBA" id="ARBA00023130"/>
    </source>
</evidence>
<evidence type="ECO:0000256" key="4">
    <source>
        <dbReference type="ARBA" id="ARBA00023319"/>
    </source>
</evidence>
<dbReference type="SMART" id="SM00409">
    <property type="entry name" value="IG"/>
    <property type="match status" value="1"/>
</dbReference>
<keyword evidence="9" id="KW-1185">Reference proteome</keyword>
<proteinExistence type="predicted"/>
<evidence type="ECO:0000313" key="8">
    <source>
        <dbReference type="EMBL" id="KAL0153929.1"/>
    </source>
</evidence>
<feature type="domain" description="Ig-like" evidence="7">
    <location>
        <begin position="24"/>
        <end position="127"/>
    </location>
</feature>
<feature type="signal peptide" evidence="6">
    <location>
        <begin position="1"/>
        <end position="19"/>
    </location>
</feature>
<reference evidence="8 9" key="1">
    <citation type="submission" date="2024-05" db="EMBL/GenBank/DDBJ databases">
        <title>Genome sequencing and assembly of Indian major carp, Cirrhinus mrigala (Hamilton, 1822).</title>
        <authorList>
            <person name="Mohindra V."/>
            <person name="Chowdhury L.M."/>
            <person name="Lal K."/>
            <person name="Jena J.K."/>
        </authorList>
    </citation>
    <scope>NUCLEOTIDE SEQUENCE [LARGE SCALE GENOMIC DNA]</scope>
    <source>
        <strain evidence="8">CM1030</strain>
        <tissue evidence="8">Blood</tissue>
    </source>
</reference>
<evidence type="ECO:0000256" key="3">
    <source>
        <dbReference type="ARBA" id="ARBA00023170"/>
    </source>
</evidence>
<dbReference type="InterPro" id="IPR013783">
    <property type="entry name" value="Ig-like_fold"/>
</dbReference>
<dbReference type="GO" id="GO:0042101">
    <property type="term" value="C:T cell receptor complex"/>
    <property type="evidence" value="ECO:0007669"/>
    <property type="project" value="UniProtKB-KW"/>
</dbReference>
<dbReference type="GO" id="GO:0002250">
    <property type="term" value="P:adaptive immune response"/>
    <property type="evidence" value="ECO:0007669"/>
    <property type="project" value="UniProtKB-KW"/>
</dbReference>
<dbReference type="AlphaFoldDB" id="A0ABD0MVA3"/>
<accession>A0ABD0MVA3</accession>
<dbReference type="Proteomes" id="UP001529510">
    <property type="component" value="Unassembled WGS sequence"/>
</dbReference>
<dbReference type="InterPro" id="IPR036179">
    <property type="entry name" value="Ig-like_dom_sf"/>
</dbReference>
<keyword evidence="5" id="KW-1279">T cell receptor</keyword>
<dbReference type="InterPro" id="IPR051287">
    <property type="entry name" value="TCR_variable_region"/>
</dbReference>
<name>A0ABD0MVA3_CIRMR</name>
<keyword evidence="2" id="KW-1064">Adaptive immunity</keyword>
<dbReference type="PROSITE" id="PS50835">
    <property type="entry name" value="IG_LIKE"/>
    <property type="match status" value="1"/>
</dbReference>
<dbReference type="Pfam" id="PF07686">
    <property type="entry name" value="V-set"/>
    <property type="match status" value="1"/>
</dbReference>
<feature type="chain" id="PRO_5044794971" description="Ig-like domain-containing protein" evidence="6">
    <location>
        <begin position="20"/>
        <end position="138"/>
    </location>
</feature>